<gene>
    <name evidence="1" type="ORF">EDEG_02345</name>
</gene>
<sequence length="112" mass="14001">MIVFIRIEHINYHLNFYFNFFFIQSKEFLIEINKKNIVKLVEIYLVKKNILLYHTRDITKYPIKICGFLLHTSILKTLKYRIKISTYNNLFMCIVFWKFYLDYKFCIKYFLR</sequence>
<comment type="caution">
    <text evidence="1">The sequence shown here is derived from an EMBL/GenBank/DDBJ whole genome shotgun (WGS) entry which is preliminary data.</text>
</comment>
<reference evidence="2" key="2">
    <citation type="submission" date="2015-07" db="EMBL/GenBank/DDBJ databases">
        <title>Contrasting host-pathogen interactions and genome evolution in two generalist and specialist microsporidian pathogens of mosquitoes.</title>
        <authorList>
            <consortium name="The Broad Institute Genomics Platform"/>
            <consortium name="The Broad Institute Genome Sequencing Center for Infectious Disease"/>
            <person name="Cuomo C.A."/>
            <person name="Sanscrainte N.D."/>
            <person name="Goldberg J.M."/>
            <person name="Heiman D."/>
            <person name="Young S."/>
            <person name="Zeng Q."/>
            <person name="Becnel J.J."/>
            <person name="Birren B.W."/>
        </authorList>
    </citation>
    <scope>NUCLEOTIDE SEQUENCE [LARGE SCALE GENOMIC DNA]</scope>
    <source>
        <strain evidence="2">USNM 41457</strain>
    </source>
</reference>
<dbReference type="EMBL" id="AFBI03000041">
    <property type="protein sequence ID" value="EJW03279.1"/>
    <property type="molecule type" value="Genomic_DNA"/>
</dbReference>
<keyword evidence="2" id="KW-1185">Reference proteome</keyword>
<reference evidence="1 2" key="1">
    <citation type="submission" date="2011-08" db="EMBL/GenBank/DDBJ databases">
        <authorList>
            <person name="Liu Z.J."/>
            <person name="Shi F.L."/>
            <person name="Lu J.Q."/>
            <person name="Li M."/>
            <person name="Wang Z.L."/>
        </authorList>
    </citation>
    <scope>NUCLEOTIDE SEQUENCE [LARGE SCALE GENOMIC DNA]</scope>
    <source>
        <strain evidence="1 2">USNM 41457</strain>
    </source>
</reference>
<accession>J9D6Y0</accession>
<dbReference type="Proteomes" id="UP000003163">
    <property type="component" value="Unassembled WGS sequence"/>
</dbReference>
<dbReference type="InParanoid" id="J9D6Y0"/>
<evidence type="ECO:0000313" key="2">
    <source>
        <dbReference type="Proteomes" id="UP000003163"/>
    </source>
</evidence>
<evidence type="ECO:0000313" key="1">
    <source>
        <dbReference type="EMBL" id="EJW03279.1"/>
    </source>
</evidence>
<dbReference type="HOGENOM" id="CLU_2145812_0_0_1"/>
<dbReference type="AlphaFoldDB" id="J9D6Y0"/>
<dbReference type="VEuPathDB" id="MicrosporidiaDB:EDEG_02345"/>
<organism evidence="1 2">
    <name type="scientific">Edhazardia aedis (strain USNM 41457)</name>
    <name type="common">Microsporidian parasite</name>
    <dbReference type="NCBI Taxonomy" id="1003232"/>
    <lineage>
        <taxon>Eukaryota</taxon>
        <taxon>Fungi</taxon>
        <taxon>Fungi incertae sedis</taxon>
        <taxon>Microsporidia</taxon>
        <taxon>Edhazardia</taxon>
    </lineage>
</organism>
<name>J9D6Y0_EDHAE</name>
<protein>
    <submittedName>
        <fullName evidence="1">Uncharacterized protein</fullName>
    </submittedName>
</protein>
<proteinExistence type="predicted"/>